<evidence type="ECO:0000313" key="2">
    <source>
        <dbReference type="EMBL" id="RMZ38430.1"/>
    </source>
</evidence>
<reference evidence="2 3" key="1">
    <citation type="submission" date="2018-07" db="EMBL/GenBank/DDBJ databases">
        <title>Identification of spontaneous genetic mutation associated with occurrence of a yellow conidial color mutant of Aspergillus flavus.</title>
        <authorList>
            <person name="Chang P.-K."/>
            <person name="Mack B.M."/>
            <person name="Scharfenstein L."/>
            <person name="Gilbert M.K."/>
        </authorList>
    </citation>
    <scope>NUCLEOTIDE SEQUENCE [LARGE SCALE GENOMIC DNA]</scope>
    <source>
        <strain evidence="2 3">CA14</strain>
    </source>
</reference>
<dbReference type="Proteomes" id="UP000275480">
    <property type="component" value="Unassembled WGS sequence"/>
</dbReference>
<dbReference type="AlphaFoldDB" id="A0AB74BYD5"/>
<dbReference type="EMBL" id="QQZZ01000160">
    <property type="protein sequence ID" value="RMZ38430.1"/>
    <property type="molecule type" value="Genomic_DNA"/>
</dbReference>
<feature type="domain" description="DUF7924" evidence="1">
    <location>
        <begin position="96"/>
        <end position="208"/>
    </location>
</feature>
<sequence length="318" mass="35384">MHNIAAAIFGAQKPSWAMKYPQVSERLWSKCKELERKPAGEAERMETLYAAINDLKQEVFEAVRPNPLVRLAHLKSPVQNPRPTIPRKRSQLHQLLRGNATADGLYQSTDSSRAIEPAIFKLKDPWPDICVGLSDDSLADALRSTKDRYITQSLLLDMQDISTLISDPHVTPLGLRFPFLIVEAKAGATGWNLYQAQNQAAVGGSTALLILKGLSGLRDGQDLNEENYDDVEASNEPGQASPNIELNIVFSITTEGPVHESWIHFREPKEEDFCMVCIGTWRTTLKDGSPNFLRHLSAILRGGNGEFKDQIISVLKDL</sequence>
<protein>
    <recommendedName>
        <fullName evidence="1">DUF7924 domain-containing protein</fullName>
    </recommendedName>
</protein>
<evidence type="ECO:0000259" key="1">
    <source>
        <dbReference type="Pfam" id="PF25545"/>
    </source>
</evidence>
<evidence type="ECO:0000313" key="3">
    <source>
        <dbReference type="Proteomes" id="UP000275480"/>
    </source>
</evidence>
<proteinExistence type="predicted"/>
<dbReference type="InterPro" id="IPR057684">
    <property type="entry name" value="DUF7924"/>
</dbReference>
<comment type="caution">
    <text evidence="2">The sequence shown here is derived from an EMBL/GenBank/DDBJ whole genome shotgun (WGS) entry which is preliminary data.</text>
</comment>
<gene>
    <name evidence="2" type="ORF">CA14_007942</name>
</gene>
<accession>A0AB74BYD5</accession>
<name>A0AB74BYD5_ASPFL</name>
<dbReference type="Pfam" id="PF25545">
    <property type="entry name" value="DUF7924"/>
    <property type="match status" value="1"/>
</dbReference>
<organism evidence="2 3">
    <name type="scientific">Aspergillus flavus</name>
    <dbReference type="NCBI Taxonomy" id="5059"/>
    <lineage>
        <taxon>Eukaryota</taxon>
        <taxon>Fungi</taxon>
        <taxon>Dikarya</taxon>
        <taxon>Ascomycota</taxon>
        <taxon>Pezizomycotina</taxon>
        <taxon>Eurotiomycetes</taxon>
        <taxon>Eurotiomycetidae</taxon>
        <taxon>Eurotiales</taxon>
        <taxon>Aspergillaceae</taxon>
        <taxon>Aspergillus</taxon>
        <taxon>Aspergillus subgen. Circumdati</taxon>
    </lineage>
</organism>